<evidence type="ECO:0000313" key="4">
    <source>
        <dbReference type="Proteomes" id="UP000007148"/>
    </source>
</evidence>
<keyword evidence="1" id="KW-0732">Signal</keyword>
<dbReference type="PANTHER" id="PTHR11559">
    <property type="entry name" value="CARBOXYLESTERASE"/>
    <property type="match status" value="1"/>
</dbReference>
<feature type="signal peptide" evidence="1">
    <location>
        <begin position="1"/>
        <end position="23"/>
    </location>
</feature>
<dbReference type="STRING" id="1109443.G4TZK4"/>
<comment type="caution">
    <text evidence="3">The sequence shown here is derived from an EMBL/GenBank/DDBJ whole genome shotgun (WGS) entry which is preliminary data.</text>
</comment>
<evidence type="ECO:0000313" key="3">
    <source>
        <dbReference type="EMBL" id="CCA76747.1"/>
    </source>
</evidence>
<dbReference type="Gene3D" id="3.40.50.1820">
    <property type="entry name" value="alpha/beta hydrolase"/>
    <property type="match status" value="1"/>
</dbReference>
<proteinExistence type="predicted"/>
<dbReference type="InterPro" id="IPR029058">
    <property type="entry name" value="AB_hydrolase_fold"/>
</dbReference>
<dbReference type="SUPFAM" id="SSF53474">
    <property type="entry name" value="alpha/beta-Hydrolases"/>
    <property type="match status" value="1"/>
</dbReference>
<reference evidence="3 4" key="1">
    <citation type="journal article" date="2011" name="PLoS Pathog.">
        <title>Endophytic Life Strategies Decoded by Genome and Transcriptome Analyses of the Mutualistic Root Symbiont Piriformospora indica.</title>
        <authorList>
            <person name="Zuccaro A."/>
            <person name="Lahrmann U."/>
            <person name="Guldener U."/>
            <person name="Langen G."/>
            <person name="Pfiffi S."/>
            <person name="Biedenkopf D."/>
            <person name="Wong P."/>
            <person name="Samans B."/>
            <person name="Grimm C."/>
            <person name="Basiewicz M."/>
            <person name="Murat C."/>
            <person name="Martin F."/>
            <person name="Kogel K.H."/>
        </authorList>
    </citation>
    <scope>NUCLEOTIDE SEQUENCE [LARGE SCALE GENOMIC DNA]</scope>
    <source>
        <strain evidence="3 4">DSM 11827</strain>
    </source>
</reference>
<gene>
    <name evidence="3" type="ORF">PIIN_10735</name>
</gene>
<dbReference type="Proteomes" id="UP000007148">
    <property type="component" value="Unassembled WGS sequence"/>
</dbReference>
<accession>G4TZK4</accession>
<feature type="non-terminal residue" evidence="3">
    <location>
        <position position="122"/>
    </location>
</feature>
<dbReference type="InterPro" id="IPR050309">
    <property type="entry name" value="Type-B_Carboxylest/Lipase"/>
</dbReference>
<protein>
    <recommendedName>
        <fullName evidence="2">Carboxylesterase type B domain-containing protein</fullName>
    </recommendedName>
</protein>
<keyword evidence="4" id="KW-1185">Reference proteome</keyword>
<evidence type="ECO:0000259" key="2">
    <source>
        <dbReference type="Pfam" id="PF00135"/>
    </source>
</evidence>
<dbReference type="HOGENOM" id="CLU_2032158_0_0_1"/>
<feature type="domain" description="Carboxylesterase type B" evidence="2">
    <location>
        <begin position="26"/>
        <end position="122"/>
    </location>
</feature>
<organism evidence="3 4">
    <name type="scientific">Serendipita indica (strain DSM 11827)</name>
    <name type="common">Root endophyte fungus</name>
    <name type="synonym">Piriformospora indica</name>
    <dbReference type="NCBI Taxonomy" id="1109443"/>
    <lineage>
        <taxon>Eukaryota</taxon>
        <taxon>Fungi</taxon>
        <taxon>Dikarya</taxon>
        <taxon>Basidiomycota</taxon>
        <taxon>Agaricomycotina</taxon>
        <taxon>Agaricomycetes</taxon>
        <taxon>Sebacinales</taxon>
        <taxon>Serendipitaceae</taxon>
        <taxon>Serendipita</taxon>
    </lineage>
</organism>
<dbReference type="OMA" id="ERICTAY"/>
<dbReference type="InterPro" id="IPR002018">
    <property type="entry name" value="CarbesteraseB"/>
</dbReference>
<sequence length="122" mass="12834">MAPNSLQILTLWLALALAGFVQAAVPIIQTTSGKIRGKAVSNATNAYLGIPFAQPPVGPLRFLAPKPLLTPSVTRNATAFGLSCIQLGANPPDPSPAGEDCLTINVWTSPSDSRKLKPVFVW</sequence>
<evidence type="ECO:0000256" key="1">
    <source>
        <dbReference type="SAM" id="SignalP"/>
    </source>
</evidence>
<dbReference type="eggNOG" id="KOG1516">
    <property type="taxonomic scope" value="Eukaryota"/>
</dbReference>
<dbReference type="Pfam" id="PF00135">
    <property type="entry name" value="COesterase"/>
    <property type="match status" value="1"/>
</dbReference>
<name>G4TZK4_SERID</name>
<dbReference type="OrthoDB" id="408631at2759"/>
<dbReference type="EMBL" id="CAFZ01000967">
    <property type="protein sequence ID" value="CCA76747.1"/>
    <property type="molecule type" value="Genomic_DNA"/>
</dbReference>
<dbReference type="AlphaFoldDB" id="G4TZK4"/>
<feature type="chain" id="PRO_5003469283" description="Carboxylesterase type B domain-containing protein" evidence="1">
    <location>
        <begin position="24"/>
        <end position="122"/>
    </location>
</feature>
<dbReference type="InParanoid" id="G4TZK4"/>